<organism evidence="1 2">
    <name type="scientific">Eumeta variegata</name>
    <name type="common">Bagworm moth</name>
    <name type="synonym">Eumeta japonica</name>
    <dbReference type="NCBI Taxonomy" id="151549"/>
    <lineage>
        <taxon>Eukaryota</taxon>
        <taxon>Metazoa</taxon>
        <taxon>Ecdysozoa</taxon>
        <taxon>Arthropoda</taxon>
        <taxon>Hexapoda</taxon>
        <taxon>Insecta</taxon>
        <taxon>Pterygota</taxon>
        <taxon>Neoptera</taxon>
        <taxon>Endopterygota</taxon>
        <taxon>Lepidoptera</taxon>
        <taxon>Glossata</taxon>
        <taxon>Ditrysia</taxon>
        <taxon>Tineoidea</taxon>
        <taxon>Psychidae</taxon>
        <taxon>Oiketicinae</taxon>
        <taxon>Eumeta</taxon>
    </lineage>
</organism>
<dbReference type="AlphaFoldDB" id="A0A4C1VVI2"/>
<name>A0A4C1VVI2_EUMVA</name>
<gene>
    <name evidence="1" type="ORF">EVAR_30035_1</name>
</gene>
<comment type="caution">
    <text evidence="1">The sequence shown here is derived from an EMBL/GenBank/DDBJ whole genome shotgun (WGS) entry which is preliminary data.</text>
</comment>
<proteinExistence type="predicted"/>
<protein>
    <submittedName>
        <fullName evidence="1">Uncharacterized protein</fullName>
    </submittedName>
</protein>
<keyword evidence="2" id="KW-1185">Reference proteome</keyword>
<evidence type="ECO:0000313" key="2">
    <source>
        <dbReference type="Proteomes" id="UP000299102"/>
    </source>
</evidence>
<evidence type="ECO:0000313" key="1">
    <source>
        <dbReference type="EMBL" id="GBP42402.1"/>
    </source>
</evidence>
<accession>A0A4C1VVI2</accession>
<dbReference type="EMBL" id="BGZK01000417">
    <property type="protein sequence ID" value="GBP42402.1"/>
    <property type="molecule type" value="Genomic_DNA"/>
</dbReference>
<dbReference type="Proteomes" id="UP000299102">
    <property type="component" value="Unassembled WGS sequence"/>
</dbReference>
<reference evidence="1 2" key="1">
    <citation type="journal article" date="2019" name="Commun. Biol.">
        <title>The bagworm genome reveals a unique fibroin gene that provides high tensile strength.</title>
        <authorList>
            <person name="Kono N."/>
            <person name="Nakamura H."/>
            <person name="Ohtoshi R."/>
            <person name="Tomita M."/>
            <person name="Numata K."/>
            <person name="Arakawa K."/>
        </authorList>
    </citation>
    <scope>NUCLEOTIDE SEQUENCE [LARGE SCALE GENOMIC DNA]</scope>
</reference>
<sequence>MQTVELFIVCLESTRQQKLPQNMRRRYRCTNTIDALNSYNTLMDKPKREPFLQNSNASTKTDPAICRAHCAPPAAARRRSGPSVNRPYTVTGLVSLFTSHYN</sequence>